<sequence>MTFLRRIGLTAFLAGLAGLVLYPVWFGTYHNVDLGTYRIHEARDGFRTIADVSLSPAAMPLRIDISGRGRVPPGGAEMPNLTLVLNGPQGSVAATVLDLDPRSDGEIAADIALEQQLTIDSGIDNGLHTFVFAEGDRPADMIAFLDMTLTGAIAAPDPRVRPASYGLLGAGIAIMAVGGRRRRKPAGGRTDNDDTRASTSNIGRRVPLDKAGREPEKPARQWGRGEDS</sequence>
<dbReference type="Proteomes" id="UP000246132">
    <property type="component" value="Unassembled WGS sequence"/>
</dbReference>
<dbReference type="EMBL" id="QFWV02000007">
    <property type="protein sequence ID" value="RKF06242.1"/>
    <property type="molecule type" value="Genomic_DNA"/>
</dbReference>
<name>A0A3A8A7J1_9HYPH</name>
<protein>
    <submittedName>
        <fullName evidence="2">Uncharacterized protein</fullName>
    </submittedName>
</protein>
<dbReference type="OrthoDB" id="8099241at2"/>
<feature type="region of interest" description="Disordered" evidence="1">
    <location>
        <begin position="180"/>
        <end position="228"/>
    </location>
</feature>
<reference evidence="2 3" key="1">
    <citation type="journal article" date="2018" name="Int. J. Syst. Bacteriol.">
        <title>Oceaniradius stylonemae gen. nov., sp. nov., isolated from a red alga, Stylonema cornu-cervi.</title>
        <authorList>
            <person name="Jeong S."/>
        </authorList>
    </citation>
    <scope>NUCLEOTIDE SEQUENCE [LARGE SCALE GENOMIC DNA]</scope>
    <source>
        <strain evidence="2 3">StC1</strain>
    </source>
</reference>
<organism evidence="2 3">
    <name type="scientific">Oceaniradius stylonematis</name>
    <dbReference type="NCBI Taxonomy" id="2184161"/>
    <lineage>
        <taxon>Bacteria</taxon>
        <taxon>Pseudomonadati</taxon>
        <taxon>Pseudomonadota</taxon>
        <taxon>Alphaproteobacteria</taxon>
        <taxon>Hyphomicrobiales</taxon>
        <taxon>Ahrensiaceae</taxon>
        <taxon>Oceaniradius</taxon>
    </lineage>
</organism>
<evidence type="ECO:0000313" key="3">
    <source>
        <dbReference type="Proteomes" id="UP000246132"/>
    </source>
</evidence>
<evidence type="ECO:0000313" key="2">
    <source>
        <dbReference type="EMBL" id="RKF06242.1"/>
    </source>
</evidence>
<feature type="compositionally biased region" description="Basic and acidic residues" evidence="1">
    <location>
        <begin position="206"/>
        <end position="228"/>
    </location>
</feature>
<proteinExistence type="predicted"/>
<comment type="caution">
    <text evidence="2">The sequence shown here is derived from an EMBL/GenBank/DDBJ whole genome shotgun (WGS) entry which is preliminary data.</text>
</comment>
<keyword evidence="3" id="KW-1185">Reference proteome</keyword>
<accession>A0A3A8A7J1</accession>
<evidence type="ECO:0000256" key="1">
    <source>
        <dbReference type="SAM" id="MobiDB-lite"/>
    </source>
</evidence>
<dbReference type="AlphaFoldDB" id="A0A3A8A7J1"/>
<gene>
    <name evidence="2" type="ORF">DEM25_011390</name>
</gene>
<dbReference type="RefSeq" id="WP_109765890.1">
    <property type="nucleotide sequence ID" value="NZ_QFWV02000007.1"/>
</dbReference>